<evidence type="ECO:0000256" key="4">
    <source>
        <dbReference type="SAM" id="SignalP"/>
    </source>
</evidence>
<evidence type="ECO:0000256" key="1">
    <source>
        <dbReference type="ARBA" id="ARBA00004418"/>
    </source>
</evidence>
<keyword evidence="6" id="KW-0282">Flagellum</keyword>
<comment type="caution">
    <text evidence="6">The sequence shown here is derived from an EMBL/GenBank/DDBJ whole genome shotgun (WGS) entry which is preliminary data.</text>
</comment>
<dbReference type="CDD" id="cd11614">
    <property type="entry name" value="SAF_CpaB_FlgA_like"/>
    <property type="match status" value="1"/>
</dbReference>
<evidence type="ECO:0000256" key="3">
    <source>
        <dbReference type="ARBA" id="ARBA00022764"/>
    </source>
</evidence>
<reference evidence="6 7" key="1">
    <citation type="submission" date="2019-07" db="EMBL/GenBank/DDBJ databases">
        <title>Genomic Encyclopedia of Archaeal and Bacterial Type Strains, Phase II (KMG-II): from individual species to whole genera.</title>
        <authorList>
            <person name="Goeker M."/>
        </authorList>
    </citation>
    <scope>NUCLEOTIDE SEQUENCE [LARGE SCALE GENOMIC DNA]</scope>
    <source>
        <strain evidence="6 7">ATCC BAA-252</strain>
    </source>
</reference>
<sequence length="324" mass="35415">MRKLIFLAVIAFGGLLSAVAAQDKPVLRSEVRTLSDIVTVGDFYSNAGEKSDVPLFRAPDLGTTGNVPANLVAQRAQAAGLLAAGTDGLSTVVVRRIADTYHAERFKELVRSTLSRQDASINPSDLDVTFHRPPDDVHANPRSDDPVRVERILWSRTDGRFDIYLTVHAQYGDKTVNLRGVAREMMEVAALTQPLRRGHILKREDLTTVKMARSQVPARAVVDAGQLVGLAAKNSLRANSPLSRQDFERPVLIARGEKLTLTYEVAGMKLTTRGQAMDDGAKGDTIDVMNLQSRRIVPAIVKSRGHVRVEPNTPAIASLDQRIN</sequence>
<evidence type="ECO:0000256" key="2">
    <source>
        <dbReference type="ARBA" id="ARBA00022729"/>
    </source>
</evidence>
<dbReference type="Gene3D" id="2.30.30.760">
    <property type="match status" value="1"/>
</dbReference>
<dbReference type="OrthoDB" id="5323072at2"/>
<protein>
    <submittedName>
        <fullName evidence="6">Flagella basal body P-ring formation protein FlgA</fullName>
    </submittedName>
</protein>
<proteinExistence type="predicted"/>
<dbReference type="InterPro" id="IPR039246">
    <property type="entry name" value="Flagellar_FlgA"/>
</dbReference>
<name>A0A562TAH5_9HYPH</name>
<evidence type="ECO:0000259" key="5">
    <source>
        <dbReference type="SMART" id="SM00858"/>
    </source>
</evidence>
<dbReference type="EMBL" id="VLLF01000002">
    <property type="protein sequence ID" value="TWI90383.1"/>
    <property type="molecule type" value="Genomic_DNA"/>
</dbReference>
<dbReference type="GO" id="GO:0044780">
    <property type="term" value="P:bacterial-type flagellum assembly"/>
    <property type="evidence" value="ECO:0007669"/>
    <property type="project" value="InterPro"/>
</dbReference>
<accession>A0A562TAH5</accession>
<keyword evidence="3" id="KW-0574">Periplasm</keyword>
<dbReference type="PANTHER" id="PTHR36307">
    <property type="entry name" value="FLAGELLA BASAL BODY P-RING FORMATION PROTEIN FLGA"/>
    <property type="match status" value="1"/>
</dbReference>
<feature type="signal peptide" evidence="4">
    <location>
        <begin position="1"/>
        <end position="20"/>
    </location>
</feature>
<keyword evidence="2 4" id="KW-0732">Signal</keyword>
<dbReference type="SMART" id="SM00858">
    <property type="entry name" value="SAF"/>
    <property type="match status" value="1"/>
</dbReference>
<gene>
    <name evidence="6" type="ORF">JM93_01364</name>
</gene>
<feature type="domain" description="SAF" evidence="5">
    <location>
        <begin position="186"/>
        <end position="248"/>
    </location>
</feature>
<keyword evidence="6" id="KW-0966">Cell projection</keyword>
<dbReference type="PANTHER" id="PTHR36307:SF1">
    <property type="entry name" value="FLAGELLA BASAL BODY P-RING FORMATION PROTEIN FLGA"/>
    <property type="match status" value="1"/>
</dbReference>
<dbReference type="Proteomes" id="UP000320593">
    <property type="component" value="Unassembled WGS sequence"/>
</dbReference>
<evidence type="ECO:0000313" key="7">
    <source>
        <dbReference type="Proteomes" id="UP000320593"/>
    </source>
</evidence>
<dbReference type="InterPro" id="IPR013974">
    <property type="entry name" value="SAF"/>
</dbReference>
<dbReference type="Gene3D" id="3.90.1210.10">
    <property type="entry name" value="Antifreeze-like/N-acetylneuraminic acid synthase C-terminal domain"/>
    <property type="match status" value="1"/>
</dbReference>
<dbReference type="Pfam" id="PF13144">
    <property type="entry name" value="ChapFlgA"/>
    <property type="match status" value="1"/>
</dbReference>
<dbReference type="GO" id="GO:0042597">
    <property type="term" value="C:periplasmic space"/>
    <property type="evidence" value="ECO:0007669"/>
    <property type="project" value="UniProtKB-SubCell"/>
</dbReference>
<dbReference type="RefSeq" id="WP_145341511.1">
    <property type="nucleotide sequence ID" value="NZ_SMLY01000085.1"/>
</dbReference>
<dbReference type="NCBIfam" id="TIGR03170">
    <property type="entry name" value="flgA_cterm"/>
    <property type="match status" value="1"/>
</dbReference>
<organism evidence="6 7">
    <name type="scientific">Roseibium hamelinense</name>
    <dbReference type="NCBI Taxonomy" id="150831"/>
    <lineage>
        <taxon>Bacteria</taxon>
        <taxon>Pseudomonadati</taxon>
        <taxon>Pseudomonadota</taxon>
        <taxon>Alphaproteobacteria</taxon>
        <taxon>Hyphomicrobiales</taxon>
        <taxon>Stappiaceae</taxon>
        <taxon>Roseibium</taxon>
    </lineage>
</organism>
<keyword evidence="7" id="KW-1185">Reference proteome</keyword>
<evidence type="ECO:0000313" key="6">
    <source>
        <dbReference type="EMBL" id="TWI90383.1"/>
    </source>
</evidence>
<dbReference type="InterPro" id="IPR017585">
    <property type="entry name" value="SAF_FlgA"/>
</dbReference>
<dbReference type="AlphaFoldDB" id="A0A562TAH5"/>
<comment type="subcellular location">
    <subcellularLocation>
        <location evidence="1">Periplasm</location>
    </subcellularLocation>
</comment>
<keyword evidence="6" id="KW-0969">Cilium</keyword>
<feature type="chain" id="PRO_5022053834" evidence="4">
    <location>
        <begin position="21"/>
        <end position="324"/>
    </location>
</feature>